<evidence type="ECO:0000313" key="3">
    <source>
        <dbReference type="Proteomes" id="UP000681414"/>
    </source>
</evidence>
<keyword evidence="2" id="KW-0540">Nuclease</keyword>
<name>A0A942YEW6_9BACI</name>
<dbReference type="Proteomes" id="UP000681414">
    <property type="component" value="Unassembled WGS sequence"/>
</dbReference>
<dbReference type="GO" id="GO:0004519">
    <property type="term" value="F:endonuclease activity"/>
    <property type="evidence" value="ECO:0007669"/>
    <property type="project" value="UniProtKB-KW"/>
</dbReference>
<comment type="caution">
    <text evidence="2">The sequence shown here is derived from an EMBL/GenBank/DDBJ whole genome shotgun (WGS) entry which is preliminary data.</text>
</comment>
<dbReference type="Pfam" id="PF13392">
    <property type="entry name" value="HNH_3"/>
    <property type="match status" value="1"/>
</dbReference>
<feature type="domain" description="HNH nuclease" evidence="1">
    <location>
        <begin position="70"/>
        <end position="114"/>
    </location>
</feature>
<keyword evidence="3" id="KW-1185">Reference proteome</keyword>
<keyword evidence="2" id="KW-0255">Endonuclease</keyword>
<keyword evidence="2" id="KW-0378">Hydrolase</keyword>
<sequence>MEKWKLLEKDDILFNVSNKGNLQVLGDKVVGARNNIIKTRNKLIKTLDDIKDFSFNGGHEDNRYLFTHGYYTHLLVAEAWIGPIPEGMTVNHKDLNKFNNEVENLEIISKSDNLKHAWENGAFDHLMLSQKEIDRRYIKKEIHKLNRQWVVLDPSFKILSTHDSQETAAKSIGVSRQSANNSFRRGKPILRHYYICKLREVSELKKKIGGRNHGTTN</sequence>
<dbReference type="AlphaFoldDB" id="A0A942YEW6"/>
<organism evidence="2 3">
    <name type="scientific">Lederbergia citri</name>
    <dbReference type="NCBI Taxonomy" id="2833580"/>
    <lineage>
        <taxon>Bacteria</taxon>
        <taxon>Bacillati</taxon>
        <taxon>Bacillota</taxon>
        <taxon>Bacilli</taxon>
        <taxon>Bacillales</taxon>
        <taxon>Bacillaceae</taxon>
        <taxon>Lederbergia</taxon>
    </lineage>
</organism>
<evidence type="ECO:0000259" key="1">
    <source>
        <dbReference type="Pfam" id="PF13392"/>
    </source>
</evidence>
<dbReference type="InterPro" id="IPR044925">
    <property type="entry name" value="His-Me_finger_sf"/>
</dbReference>
<accession>A0A942YEW6</accession>
<proteinExistence type="predicted"/>
<dbReference type="EMBL" id="JAGYPG010000001">
    <property type="protein sequence ID" value="MBS4194358.1"/>
    <property type="molecule type" value="Genomic_DNA"/>
</dbReference>
<protein>
    <submittedName>
        <fullName evidence="2">HNH endonuclease</fullName>
    </submittedName>
</protein>
<evidence type="ECO:0000313" key="2">
    <source>
        <dbReference type="EMBL" id="MBS4194358.1"/>
    </source>
</evidence>
<dbReference type="SUPFAM" id="SSF54060">
    <property type="entry name" value="His-Me finger endonucleases"/>
    <property type="match status" value="1"/>
</dbReference>
<dbReference type="InterPro" id="IPR003615">
    <property type="entry name" value="HNH_nuc"/>
</dbReference>
<gene>
    <name evidence="2" type="ORF">KHA97_04640</name>
</gene>
<reference evidence="2 3" key="1">
    <citation type="submission" date="2021-05" db="EMBL/GenBank/DDBJ databases">
        <title>Novel Bacillus species.</title>
        <authorList>
            <person name="Liu G."/>
        </authorList>
    </citation>
    <scope>NUCLEOTIDE SEQUENCE [LARGE SCALE GENOMIC DNA]</scope>
    <source>
        <strain evidence="3">FJAT-49780</strain>
    </source>
</reference>
<dbReference type="Gene3D" id="3.90.75.20">
    <property type="match status" value="1"/>
</dbReference>
<dbReference type="RefSeq" id="WP_213123548.1">
    <property type="nucleotide sequence ID" value="NZ_JAGYPG010000001.1"/>
</dbReference>